<keyword evidence="8" id="KW-1185">Reference proteome</keyword>
<evidence type="ECO:0000256" key="3">
    <source>
        <dbReference type="ARBA" id="ARBA00023139"/>
    </source>
</evidence>
<dbReference type="RefSeq" id="WP_336435837.1">
    <property type="nucleotide sequence ID" value="NZ_JBAWKS010000001.1"/>
</dbReference>
<sequence>MLRHVFLLLSLVMLCACNSVGSVSKSESAQTESSIKAVTMMFECDNDLSFVARLEGQTLWAFFPQQTLALEPTRTASGAKYQKAADYVWLKGDNAMVNYQQTLYKNCVNNRQEAIWQDAKFRGVSFRAVGNEPGWLIEITPNVHVKYISNYGQFETVLPYKKPIETEQSSMFELTKNQNTLLFEIINKPCTDSMSGQKFASSVRGQFNGKAFSGCGRALF</sequence>
<evidence type="ECO:0000256" key="2">
    <source>
        <dbReference type="ARBA" id="ARBA00023136"/>
    </source>
</evidence>
<keyword evidence="3" id="KW-0564">Palmitate</keyword>
<evidence type="ECO:0000259" key="6">
    <source>
        <dbReference type="Pfam" id="PF09864"/>
    </source>
</evidence>
<evidence type="ECO:0000256" key="4">
    <source>
        <dbReference type="ARBA" id="ARBA00023288"/>
    </source>
</evidence>
<evidence type="ECO:0000313" key="8">
    <source>
        <dbReference type="Proteomes" id="UP001382455"/>
    </source>
</evidence>
<feature type="chain" id="PRO_5047299558" evidence="5">
    <location>
        <begin position="22"/>
        <end position="220"/>
    </location>
</feature>
<keyword evidence="2" id="KW-0472">Membrane</keyword>
<proteinExistence type="predicted"/>
<keyword evidence="4" id="KW-0449">Lipoprotein</keyword>
<dbReference type="Pfam" id="PF09864">
    <property type="entry name" value="MliC"/>
    <property type="match status" value="1"/>
</dbReference>
<dbReference type="EMBL" id="JBAWKS010000001">
    <property type="protein sequence ID" value="MEI4550754.1"/>
    <property type="molecule type" value="Genomic_DNA"/>
</dbReference>
<dbReference type="PROSITE" id="PS51257">
    <property type="entry name" value="PROKAR_LIPOPROTEIN"/>
    <property type="match status" value="1"/>
</dbReference>
<feature type="signal peptide" evidence="5">
    <location>
        <begin position="1"/>
        <end position="21"/>
    </location>
</feature>
<name>A0ABU8EUV1_9GAMM</name>
<evidence type="ECO:0000256" key="5">
    <source>
        <dbReference type="SAM" id="SignalP"/>
    </source>
</evidence>
<accession>A0ABU8EUV1</accession>
<dbReference type="Gene3D" id="2.40.128.200">
    <property type="match status" value="1"/>
</dbReference>
<dbReference type="InterPro" id="IPR036328">
    <property type="entry name" value="MliC_sf"/>
</dbReference>
<protein>
    <submittedName>
        <fullName evidence="7">MliC family protein</fullName>
    </submittedName>
</protein>
<dbReference type="InterPro" id="IPR018660">
    <property type="entry name" value="MliC"/>
</dbReference>
<gene>
    <name evidence="7" type="ORF">WAE96_13870</name>
</gene>
<dbReference type="Proteomes" id="UP001382455">
    <property type="component" value="Unassembled WGS sequence"/>
</dbReference>
<feature type="domain" description="C-type lysozyme inhibitor" evidence="6">
    <location>
        <begin position="42"/>
        <end position="100"/>
    </location>
</feature>
<reference evidence="7 8" key="1">
    <citation type="submission" date="2023-12" db="EMBL/GenBank/DDBJ databases">
        <title>Friends and Foes: Symbiotic and Algicidal bacterial influence on Karenia brevis blooms.</title>
        <authorList>
            <person name="Fei C."/>
            <person name="Mohamed A.R."/>
            <person name="Booker A."/>
            <person name="Arshad M."/>
            <person name="Klass S."/>
            <person name="Ahn S."/>
            <person name="Gilbert P.M."/>
            <person name="Heil C.A."/>
            <person name="Martinez J.M."/>
            <person name="Amin S.A."/>
        </authorList>
    </citation>
    <scope>NUCLEOTIDE SEQUENCE [LARGE SCALE GENOMIC DNA]</scope>
    <source>
        <strain evidence="7 8">CE15</strain>
    </source>
</reference>
<comment type="caution">
    <text evidence="7">The sequence shown here is derived from an EMBL/GenBank/DDBJ whole genome shotgun (WGS) entry which is preliminary data.</text>
</comment>
<evidence type="ECO:0000256" key="1">
    <source>
        <dbReference type="ARBA" id="ARBA00022729"/>
    </source>
</evidence>
<keyword evidence="1 5" id="KW-0732">Signal</keyword>
<organism evidence="7 8">
    <name type="scientific">Pseudoalteromonas spongiae</name>
    <dbReference type="NCBI Taxonomy" id="298657"/>
    <lineage>
        <taxon>Bacteria</taxon>
        <taxon>Pseudomonadati</taxon>
        <taxon>Pseudomonadota</taxon>
        <taxon>Gammaproteobacteria</taxon>
        <taxon>Alteromonadales</taxon>
        <taxon>Pseudoalteromonadaceae</taxon>
        <taxon>Pseudoalteromonas</taxon>
    </lineage>
</organism>
<dbReference type="SUPFAM" id="SSF141488">
    <property type="entry name" value="YdhA-like"/>
    <property type="match status" value="1"/>
</dbReference>
<evidence type="ECO:0000313" key="7">
    <source>
        <dbReference type="EMBL" id="MEI4550754.1"/>
    </source>
</evidence>